<accession>U1GMX0</accession>
<evidence type="ECO:0000313" key="3">
    <source>
        <dbReference type="Proteomes" id="UP000019373"/>
    </source>
</evidence>
<reference evidence="3" key="1">
    <citation type="journal article" date="2014" name="BMC Genomics">
        <title>Genome characteristics reveal the impact of lichenization on lichen-forming fungus Endocarpon pusillum Hedwig (Verrucariales, Ascomycota).</title>
        <authorList>
            <person name="Wang Y.-Y."/>
            <person name="Liu B."/>
            <person name="Zhang X.-Y."/>
            <person name="Zhou Q.-M."/>
            <person name="Zhang T."/>
            <person name="Li H."/>
            <person name="Yu Y.-F."/>
            <person name="Zhang X.-L."/>
            <person name="Hao X.-Y."/>
            <person name="Wang M."/>
            <person name="Wang L."/>
            <person name="Wei J.-C."/>
        </authorList>
    </citation>
    <scope>NUCLEOTIDE SEQUENCE [LARGE SCALE GENOMIC DNA]</scope>
    <source>
        <strain evidence="3">Z07020 / HMAS-L-300199</strain>
    </source>
</reference>
<gene>
    <name evidence="2" type="ORF">EPUS_03083</name>
</gene>
<evidence type="ECO:0000313" key="2">
    <source>
        <dbReference type="EMBL" id="ERF73251.1"/>
    </source>
</evidence>
<organism evidence="2 3">
    <name type="scientific">Endocarpon pusillum (strain Z07020 / HMAS-L-300199)</name>
    <name type="common">Lichen-forming fungus</name>
    <dbReference type="NCBI Taxonomy" id="1263415"/>
    <lineage>
        <taxon>Eukaryota</taxon>
        <taxon>Fungi</taxon>
        <taxon>Dikarya</taxon>
        <taxon>Ascomycota</taxon>
        <taxon>Pezizomycotina</taxon>
        <taxon>Eurotiomycetes</taxon>
        <taxon>Chaetothyriomycetidae</taxon>
        <taxon>Verrucariales</taxon>
        <taxon>Verrucariaceae</taxon>
        <taxon>Endocarpon</taxon>
    </lineage>
</organism>
<feature type="compositionally biased region" description="Pro residues" evidence="1">
    <location>
        <begin position="406"/>
        <end position="422"/>
    </location>
</feature>
<dbReference type="HOGENOM" id="CLU_613982_0_0_1"/>
<dbReference type="AlphaFoldDB" id="U1GMX0"/>
<proteinExistence type="predicted"/>
<dbReference type="EMBL" id="KE720961">
    <property type="protein sequence ID" value="ERF73251.1"/>
    <property type="molecule type" value="Genomic_DNA"/>
</dbReference>
<keyword evidence="3" id="KW-1185">Reference proteome</keyword>
<feature type="compositionally biased region" description="Basic and acidic residues" evidence="1">
    <location>
        <begin position="337"/>
        <end position="368"/>
    </location>
</feature>
<evidence type="ECO:0008006" key="4">
    <source>
        <dbReference type="Google" id="ProtNLM"/>
    </source>
</evidence>
<sequence>MTDQPEGPGELHERIHTGGNSELCTACQKIFSGMQLFNEHEHMKYGTLVYNAAHGCSLCAMLALHFSSQSDGVRDGQMIKTWLSFKSRLSDGLTPIIWARLMDSAESSPIELHMVPLTVDVRVTVIGQDQVAGPMERGYLQARGFWMFDDTIVYTGIRVKLDESPRVGGLSPNLHCVPISQYDYGNGARTIWFGLVLESTGKRDREFRRRGVFDIWDDNLFAQMFQRRMVRPKEEQTEPDGIDSLHKSPSGLAMEKMGGDDSSSSTASERALDESAVLSDESGFYGDENMKAEYESRDSKFDPAEFWKAQQRSLQWIAEQNREAAEAKAARARYHRDRLDAAQKMEHADNVDSDPPHPRDVPLDRDTMDVDLPPLRQEPSLSPAQELHNPYEGDSMANNCTNLSPPFSPASHPPPHPSPPVPGSGSPIRTTTTPTAKPEANTTSRA</sequence>
<feature type="region of interest" description="Disordered" evidence="1">
    <location>
        <begin position="231"/>
        <end position="284"/>
    </location>
</feature>
<feature type="compositionally biased region" description="Polar residues" evidence="1">
    <location>
        <begin position="428"/>
        <end position="446"/>
    </location>
</feature>
<dbReference type="Proteomes" id="UP000019373">
    <property type="component" value="Unassembled WGS sequence"/>
</dbReference>
<dbReference type="RefSeq" id="XP_007801024.1">
    <property type="nucleotide sequence ID" value="XM_007802833.1"/>
</dbReference>
<dbReference type="OrthoDB" id="10067381at2759"/>
<feature type="region of interest" description="Disordered" evidence="1">
    <location>
        <begin position="328"/>
        <end position="446"/>
    </location>
</feature>
<name>U1GMX0_ENDPU</name>
<dbReference type="GeneID" id="19238131"/>
<evidence type="ECO:0000256" key="1">
    <source>
        <dbReference type="SAM" id="MobiDB-lite"/>
    </source>
</evidence>
<protein>
    <recommendedName>
        <fullName evidence="4">C2H2-type domain-containing protein</fullName>
    </recommendedName>
</protein>